<evidence type="ECO:0000259" key="1">
    <source>
        <dbReference type="Pfam" id="PF08245"/>
    </source>
</evidence>
<dbReference type="PANTHER" id="PTHR23135:SF7">
    <property type="entry name" value="LIPID II ISOGLUTAMINYL SYNTHASE (GLUTAMINE-HYDROLYZING) SUBUNIT MURT"/>
    <property type="match status" value="1"/>
</dbReference>
<dbReference type="PANTHER" id="PTHR23135">
    <property type="entry name" value="MUR LIGASE FAMILY MEMBER"/>
    <property type="match status" value="1"/>
</dbReference>
<accession>A0A6J6IXA4</accession>
<dbReference type="EMBL" id="CAEZVS010000005">
    <property type="protein sequence ID" value="CAB4628629.1"/>
    <property type="molecule type" value="Genomic_DNA"/>
</dbReference>
<name>A0A6J6IXA4_9ZZZZ</name>
<feature type="domain" description="Mur ligase central" evidence="1">
    <location>
        <begin position="53"/>
        <end position="151"/>
    </location>
</feature>
<dbReference type="GO" id="GO:0016881">
    <property type="term" value="F:acid-amino acid ligase activity"/>
    <property type="evidence" value="ECO:0007669"/>
    <property type="project" value="InterPro"/>
</dbReference>
<dbReference type="Pfam" id="PF08353">
    <property type="entry name" value="MurT_C"/>
    <property type="match status" value="1"/>
</dbReference>
<dbReference type="Gene3D" id="3.40.1190.10">
    <property type="entry name" value="Mur-like, catalytic domain"/>
    <property type="match status" value="1"/>
</dbReference>
<proteinExistence type="inferred from homology"/>
<gene>
    <name evidence="3" type="ORF">UFOPK2106_00091</name>
</gene>
<dbReference type="SUPFAM" id="SSF53623">
    <property type="entry name" value="MurD-like peptide ligases, catalytic domain"/>
    <property type="match status" value="1"/>
</dbReference>
<evidence type="ECO:0000313" key="3">
    <source>
        <dbReference type="EMBL" id="CAB4628629.1"/>
    </source>
</evidence>
<sequence>MRLFLAVLVGKLIRIVAKLRGGGSAIPGRIAMLIEPKLLSKTLGSLKYGVIFVSGSNGKSTTTALVAGTLASQGLKVFSNPSGGNMPQGIGSAVIGQATLAGALNADVAVLEVDEAYGEVLAPFVAPSWVVLTNIQIDQLNRFFEPDRVFGMLHAAASSATNGVVINGSDANLIDIGLMLTNAPVAQVKVLEKALSKWPEGALAAPRFGKGDVVNNLPVSVSVIDEIDGVATLSLGGESSTVQLPGKGLHFAIDTALAFSVAEQILGSSFDIEAASRAISNQQTVYGRGEIAKYQGVEIQILMMKNPSSMRATLVAMEDPETAIWIAMDEGTPDPSWIYDIDLSRIGSVKMISGSRAWHWATRLSYFGISPENVEPDSKQALAQYVAFLKANGKRGTLLTNYEQMMAIRKLMGFLDLESGK</sequence>
<dbReference type="GO" id="GO:0009252">
    <property type="term" value="P:peptidoglycan biosynthetic process"/>
    <property type="evidence" value="ECO:0007669"/>
    <property type="project" value="InterPro"/>
</dbReference>
<dbReference type="Pfam" id="PF08245">
    <property type="entry name" value="Mur_ligase_M"/>
    <property type="match status" value="1"/>
</dbReference>
<feature type="domain" description="Lipid II isoglutaminyl synthase (glutamine-hydrolyzing) subunit MurT C-terminal" evidence="2">
    <location>
        <begin position="304"/>
        <end position="405"/>
    </location>
</feature>
<dbReference type="HAMAP" id="MF_02214">
    <property type="entry name" value="Lipid_II_synth_MurT"/>
    <property type="match status" value="1"/>
</dbReference>
<dbReference type="GO" id="GO:0005524">
    <property type="term" value="F:ATP binding"/>
    <property type="evidence" value="ECO:0007669"/>
    <property type="project" value="InterPro"/>
</dbReference>
<evidence type="ECO:0000259" key="2">
    <source>
        <dbReference type="Pfam" id="PF08353"/>
    </source>
</evidence>
<dbReference type="AlphaFoldDB" id="A0A6J6IXA4"/>
<organism evidence="3">
    <name type="scientific">freshwater metagenome</name>
    <dbReference type="NCBI Taxonomy" id="449393"/>
    <lineage>
        <taxon>unclassified sequences</taxon>
        <taxon>metagenomes</taxon>
        <taxon>ecological metagenomes</taxon>
    </lineage>
</organism>
<protein>
    <submittedName>
        <fullName evidence="3">Unannotated protein</fullName>
    </submittedName>
</protein>
<dbReference type="InterPro" id="IPR036565">
    <property type="entry name" value="Mur-like_cat_sf"/>
</dbReference>
<dbReference type="InterPro" id="IPR013564">
    <property type="entry name" value="MurT_C"/>
</dbReference>
<dbReference type="InterPro" id="IPR043703">
    <property type="entry name" value="Lipid_II_synth_MurT"/>
</dbReference>
<dbReference type="InterPro" id="IPR013221">
    <property type="entry name" value="Mur_ligase_cen"/>
</dbReference>
<reference evidence="3" key="1">
    <citation type="submission" date="2020-05" db="EMBL/GenBank/DDBJ databases">
        <authorList>
            <person name="Chiriac C."/>
            <person name="Salcher M."/>
            <person name="Ghai R."/>
            <person name="Kavagutti S V."/>
        </authorList>
    </citation>
    <scope>NUCLEOTIDE SEQUENCE</scope>
</reference>